<proteinExistence type="predicted"/>
<organism evidence="1 2">
    <name type="scientific">Thioalkalicoccus limnaeus</name>
    <dbReference type="NCBI Taxonomy" id="120681"/>
    <lineage>
        <taxon>Bacteria</taxon>
        <taxon>Pseudomonadati</taxon>
        <taxon>Pseudomonadota</taxon>
        <taxon>Gammaproteobacteria</taxon>
        <taxon>Chromatiales</taxon>
        <taxon>Chromatiaceae</taxon>
        <taxon>Thioalkalicoccus</taxon>
    </lineage>
</organism>
<dbReference type="Gene3D" id="1.20.120.330">
    <property type="entry name" value="Nucleotidyltransferases domain 2"/>
    <property type="match status" value="1"/>
</dbReference>
<dbReference type="RefSeq" id="WP_369665731.1">
    <property type="nucleotide sequence ID" value="NZ_JBDKXB010000002.1"/>
</dbReference>
<accession>A0ABV4BAA4</accession>
<gene>
    <name evidence="1" type="ORF">ABC977_02910</name>
</gene>
<sequence length="147" mass="17610">MRPLTELYEECGRHLQALSEAMQRCPSPLTLDHFRTRNPDLIATLDQFAYRFSKLQDVMSVQLFRQFTVQILKEPVESVPIIDILNLLERYRFLDSVQRWQEIREIRNQIAHEYHLDIEELILTLRIAFTMVDEMAEMIARMKDRSK</sequence>
<evidence type="ECO:0000313" key="2">
    <source>
        <dbReference type="Proteomes" id="UP001564408"/>
    </source>
</evidence>
<name>A0ABV4BAA4_9GAMM</name>
<dbReference type="EMBL" id="JBDKXB010000002">
    <property type="protein sequence ID" value="MEY6431354.1"/>
    <property type="molecule type" value="Genomic_DNA"/>
</dbReference>
<reference evidence="1 2" key="1">
    <citation type="submission" date="2024-05" db="EMBL/GenBank/DDBJ databases">
        <title>Genome Sequence and Characterization of the New Strain Purple Sulfur Bacterium of Genus Thioalkalicoccus.</title>
        <authorList>
            <person name="Bryantseva I.A."/>
            <person name="Kyndt J.A."/>
            <person name="Imhoff J.F."/>
        </authorList>
    </citation>
    <scope>NUCLEOTIDE SEQUENCE [LARGE SCALE GENOMIC DNA]</scope>
    <source>
        <strain evidence="1 2">Um2</strain>
    </source>
</reference>
<protein>
    <recommendedName>
        <fullName evidence="3">Toxin-antitoxin antitoxin component</fullName>
    </recommendedName>
</protein>
<dbReference type="SUPFAM" id="SSF81593">
    <property type="entry name" value="Nucleotidyltransferase substrate binding subunit/domain"/>
    <property type="match status" value="1"/>
</dbReference>
<evidence type="ECO:0008006" key="3">
    <source>
        <dbReference type="Google" id="ProtNLM"/>
    </source>
</evidence>
<comment type="caution">
    <text evidence="1">The sequence shown here is derived from an EMBL/GenBank/DDBJ whole genome shotgun (WGS) entry which is preliminary data.</text>
</comment>
<evidence type="ECO:0000313" key="1">
    <source>
        <dbReference type="EMBL" id="MEY6431354.1"/>
    </source>
</evidence>
<keyword evidence="2" id="KW-1185">Reference proteome</keyword>
<dbReference type="Proteomes" id="UP001564408">
    <property type="component" value="Unassembled WGS sequence"/>
</dbReference>